<evidence type="ECO:0000313" key="1">
    <source>
        <dbReference type="EMBL" id="VGO16494.1"/>
    </source>
</evidence>
<dbReference type="RefSeq" id="WP_136081993.1">
    <property type="nucleotide sequence ID" value="NZ_CAAHFG010000003.1"/>
</dbReference>
<dbReference type="Gene3D" id="3.30.2140.20">
    <property type="match status" value="1"/>
</dbReference>
<dbReference type="AlphaFoldDB" id="A0A6C2UAV8"/>
<reference evidence="1 2" key="1">
    <citation type="submission" date="2019-04" db="EMBL/GenBank/DDBJ databases">
        <authorList>
            <person name="Van Vliet M D."/>
        </authorList>
    </citation>
    <scope>NUCLEOTIDE SEQUENCE [LARGE SCALE GENOMIC DNA]</scope>
    <source>
        <strain evidence="1 2">F1</strain>
    </source>
</reference>
<dbReference type="Proteomes" id="UP000366872">
    <property type="component" value="Unassembled WGS sequence"/>
</dbReference>
<dbReference type="InterPro" id="IPR038765">
    <property type="entry name" value="Papain-like_cys_pep_sf"/>
</dbReference>
<gene>
    <name evidence="1" type="ORF">PDESU_05085</name>
</gene>
<dbReference type="InterPro" id="IPR053710">
    <property type="entry name" value="Arylamine_NAT_domain_sf"/>
</dbReference>
<sequence>MKTLRLVDLHGNRSSYELCLPDGMACWQVQSLRDYLALAPSVARERGFMAEPPGRLRHETLRRLVAHPSSAFHRPVQFVQDGVLLDDFGIIDLRDAETELLLERDETASPGNPRSVSLAECNRRAFKGAAAEVVRCVDALFDFETHRIEDRGGRRMGSLSELYEGFAGLLDEANQLRFLFRVAEVVHSHPFENISKMVEGVPFCSGWEMWGRMQQGGGGICAEKTGALKFICDVLGVPTFYAAGSQYTIPDDYELQLKRYIASEGDAPQPVWIQHLLLGFKIGGREYLADVSNGNLPLLFLAGADMHRYLAAGYRARMVYHVEHMNLRRVSNWAGDALLTLCEFHVPDLHFQYIFDQALGLHISPKAYVGAFFDYGGIRTARYQGHYTALADALRLPCPRFIREGNLQSVPDEALRETLFRVLVALREHYANPHYTGDFTFVVQPLGGRSVPPRISRAVRGYLWNRTEHEGV</sequence>
<organism evidence="1 2">
    <name type="scientific">Pontiella desulfatans</name>
    <dbReference type="NCBI Taxonomy" id="2750659"/>
    <lineage>
        <taxon>Bacteria</taxon>
        <taxon>Pseudomonadati</taxon>
        <taxon>Kiritimatiellota</taxon>
        <taxon>Kiritimatiellia</taxon>
        <taxon>Kiritimatiellales</taxon>
        <taxon>Pontiellaceae</taxon>
        <taxon>Pontiella</taxon>
    </lineage>
</organism>
<dbReference type="SUPFAM" id="SSF54001">
    <property type="entry name" value="Cysteine proteinases"/>
    <property type="match status" value="1"/>
</dbReference>
<protein>
    <recommendedName>
        <fullName evidence="3">Transglutaminase-like domain-containing protein</fullName>
    </recommendedName>
</protein>
<dbReference type="EMBL" id="CAAHFG010000003">
    <property type="protein sequence ID" value="VGO16494.1"/>
    <property type="molecule type" value="Genomic_DNA"/>
</dbReference>
<keyword evidence="2" id="KW-1185">Reference proteome</keyword>
<evidence type="ECO:0000313" key="2">
    <source>
        <dbReference type="Proteomes" id="UP000366872"/>
    </source>
</evidence>
<name>A0A6C2UAV8_PONDE</name>
<accession>A0A6C2UAV8</accession>
<proteinExistence type="predicted"/>
<evidence type="ECO:0008006" key="3">
    <source>
        <dbReference type="Google" id="ProtNLM"/>
    </source>
</evidence>